<accession>A0ACC3BLG7</accession>
<keyword evidence="2" id="KW-1185">Reference proteome</keyword>
<name>A0ACC3BLG7_PYRYE</name>
<gene>
    <name evidence="1" type="ORF">I4F81_001394</name>
</gene>
<evidence type="ECO:0000313" key="2">
    <source>
        <dbReference type="Proteomes" id="UP000798662"/>
    </source>
</evidence>
<evidence type="ECO:0000313" key="1">
    <source>
        <dbReference type="EMBL" id="KAK1858794.1"/>
    </source>
</evidence>
<protein>
    <submittedName>
        <fullName evidence="1">Uncharacterized protein</fullName>
    </submittedName>
</protein>
<reference evidence="1" key="1">
    <citation type="submission" date="2019-11" db="EMBL/GenBank/DDBJ databases">
        <title>Nori genome reveals adaptations in red seaweeds to the harsh intertidal environment.</title>
        <authorList>
            <person name="Wang D."/>
            <person name="Mao Y."/>
        </authorList>
    </citation>
    <scope>NUCLEOTIDE SEQUENCE</scope>
    <source>
        <tissue evidence="1">Gametophyte</tissue>
    </source>
</reference>
<dbReference type="EMBL" id="CM020618">
    <property type="protein sequence ID" value="KAK1858794.1"/>
    <property type="molecule type" value="Genomic_DNA"/>
</dbReference>
<comment type="caution">
    <text evidence="1">The sequence shown here is derived from an EMBL/GenBank/DDBJ whole genome shotgun (WGS) entry which is preliminary data.</text>
</comment>
<sequence length="615" mass="61817">MTPRMHRLTMWPALLRVAIAAALAVVVRATASAAVAAAAATGLAAAVGQQTATDGGYYYEAPTAVPTAAPTAVVTSTITPSPAATWAATLVPSPAPLPTVAEPGTSGAVCDGRARGCQSGLRCISDATGGPCGPIEEVVVGCGADEVADGTGVCAVWVPKEGDRCEGVECRGDSRGPPFSLPNLECSQTTATPFGLPNIRRCLPYRGFGTACELTGPRVCGEAQGGGSPRLLCVDGTCQAGDTPSVLGQPCDRPCRDGTECFFVPFFPQPMCHVRGLGAGQACGDFRLCDFGAGLDCVDGSCAAKSVPLGGVCNPQVRGQCSSDGGRDASGGTRAGIVRCSFGTSPGNPSTARCLFTCDVAPSPGGPLCTSEWDVCGTRPRDQVRLIDGRCVLGEVRGDACTDARSFSCGGPSTPWTCRPTDGDGGGSGTVPSPATPGICAVTGAVGDACDAASDAQCGDELSCGPDGVCVDGGVLPGGACARDADCSFVAGVPAACATGRGADTSTCRQWRGPFEACTGADARCWGGLACSEDADASVCINADGGGRLGSFCRTVQEDCVGLENAFCEASGWRGAVCKVRVGEGEVCDSLFNIWRVCADGLACMANGRPQGRCV</sequence>
<dbReference type="Proteomes" id="UP000798662">
    <property type="component" value="Chromosome 1"/>
</dbReference>
<organism evidence="1 2">
    <name type="scientific">Pyropia yezoensis</name>
    <name type="common">Susabi-nori</name>
    <name type="synonym">Porphyra yezoensis</name>
    <dbReference type="NCBI Taxonomy" id="2788"/>
    <lineage>
        <taxon>Eukaryota</taxon>
        <taxon>Rhodophyta</taxon>
        <taxon>Bangiophyceae</taxon>
        <taxon>Bangiales</taxon>
        <taxon>Bangiaceae</taxon>
        <taxon>Pyropia</taxon>
    </lineage>
</organism>
<proteinExistence type="predicted"/>